<dbReference type="InterPro" id="IPR051680">
    <property type="entry name" value="ATP-dep_Glu-Cys_Ligase-2"/>
</dbReference>
<evidence type="ECO:0000313" key="2">
    <source>
        <dbReference type="EMBL" id="BBA34778.1"/>
    </source>
</evidence>
<dbReference type="InterPro" id="IPR007296">
    <property type="entry name" value="DUF403"/>
</dbReference>
<dbReference type="PANTHER" id="PTHR34595">
    <property type="entry name" value="BLR5612 PROTEIN"/>
    <property type="match status" value="1"/>
</dbReference>
<dbReference type="Pfam" id="PF04168">
    <property type="entry name" value="Alpha-E"/>
    <property type="match status" value="1"/>
</dbReference>
<accession>A0A250KT04</accession>
<dbReference type="Proteomes" id="UP000266313">
    <property type="component" value="Chromosome"/>
</dbReference>
<dbReference type="PANTHER" id="PTHR34595:SF7">
    <property type="entry name" value="SLL1039 PROTEIN"/>
    <property type="match status" value="1"/>
</dbReference>
<sequence>MLSRVAENLYWMARYLERAENTARLINTTTDVLLDLPRDASFGWDILLKLVGLDEFFEEHYREANESNILHFLIQDERNPSAIVSCIRRARENSRTFREILPKEFWERVNGLHLYVQGLASRAAQNRAQRYEVLNQIVERNQSLAGLLISCMSHDLVYEFIRLGRNIERADMTTRIVDINAAVLLPRKGSSLEPLQERLWMSVLEALSAYQMYRRHVDVHVSGHAVLNYLLLDQHFPRTVCHCLSEIEECLATLPNNTEVMKVTRRAWRRLKGLRWEGLASAVLHEYLDQVQADLGAIHVAVSNQYFYFYMRQKEATPPVRVVNE</sequence>
<evidence type="ECO:0000259" key="1">
    <source>
        <dbReference type="Pfam" id="PF04168"/>
    </source>
</evidence>
<dbReference type="OrthoDB" id="9803532at2"/>
<reference evidence="2 3" key="1">
    <citation type="submission" date="2016-12" db="EMBL/GenBank/DDBJ databases">
        <title>Genome sequencing of Methylocaldum marinum.</title>
        <authorList>
            <person name="Takeuchi M."/>
            <person name="Kamagata Y."/>
            <person name="Hiraoka S."/>
            <person name="Oshima K."/>
            <person name="Hattori M."/>
            <person name="Iwasaki W."/>
        </authorList>
    </citation>
    <scope>NUCLEOTIDE SEQUENCE [LARGE SCALE GENOMIC DNA]</scope>
    <source>
        <strain evidence="2 3">S8</strain>
    </source>
</reference>
<dbReference type="AlphaFoldDB" id="A0A250KT04"/>
<dbReference type="KEGG" id="mmai:sS8_2833"/>
<organism evidence="2 3">
    <name type="scientific">Methylocaldum marinum</name>
    <dbReference type="NCBI Taxonomy" id="1432792"/>
    <lineage>
        <taxon>Bacteria</taxon>
        <taxon>Pseudomonadati</taxon>
        <taxon>Pseudomonadota</taxon>
        <taxon>Gammaproteobacteria</taxon>
        <taxon>Methylococcales</taxon>
        <taxon>Methylococcaceae</taxon>
        <taxon>Methylocaldum</taxon>
    </lineage>
</organism>
<proteinExistence type="predicted"/>
<protein>
    <recommendedName>
        <fullName evidence="1">DUF403 domain-containing protein</fullName>
    </recommendedName>
</protein>
<evidence type="ECO:0000313" key="3">
    <source>
        <dbReference type="Proteomes" id="UP000266313"/>
    </source>
</evidence>
<dbReference type="RefSeq" id="WP_119630118.1">
    <property type="nucleotide sequence ID" value="NZ_AP017928.1"/>
</dbReference>
<dbReference type="EMBL" id="AP017928">
    <property type="protein sequence ID" value="BBA34778.1"/>
    <property type="molecule type" value="Genomic_DNA"/>
</dbReference>
<gene>
    <name evidence="2" type="ORF">sS8_2833</name>
</gene>
<feature type="domain" description="DUF403" evidence="1">
    <location>
        <begin position="1"/>
        <end position="307"/>
    </location>
</feature>
<keyword evidence="3" id="KW-1185">Reference proteome</keyword>
<name>A0A250KT04_9GAMM</name>